<feature type="domain" description="N-acetyltransferase" evidence="1">
    <location>
        <begin position="1"/>
        <end position="144"/>
    </location>
</feature>
<accession>A0ABW2K9J3</accession>
<organism evidence="2 3">
    <name type="scientific">Halobacillus campisalis</name>
    <dbReference type="NCBI Taxonomy" id="435909"/>
    <lineage>
        <taxon>Bacteria</taxon>
        <taxon>Bacillati</taxon>
        <taxon>Bacillota</taxon>
        <taxon>Bacilli</taxon>
        <taxon>Bacillales</taxon>
        <taxon>Bacillaceae</taxon>
        <taxon>Halobacillus</taxon>
    </lineage>
</organism>
<keyword evidence="3" id="KW-1185">Reference proteome</keyword>
<dbReference type="EMBL" id="JBHTBY010000017">
    <property type="protein sequence ID" value="MFC7322784.1"/>
    <property type="molecule type" value="Genomic_DNA"/>
</dbReference>
<sequence>MNFKVKIDMECKEEFSSPIYETGPPEKSKGPYLSPRNNAAVQPICLTVTDEEQLGMGGITSELYWNWIEINDCWVYEKYRGYGIRSQLLQTVEKMARKRGADYSMHTTFEPGTRDFYVEKGYKVVGEFKEYLPGVNFYTLKKSL</sequence>
<comment type="caution">
    <text evidence="2">The sequence shown here is derived from an EMBL/GenBank/DDBJ whole genome shotgun (WGS) entry which is preliminary data.</text>
</comment>
<evidence type="ECO:0000313" key="3">
    <source>
        <dbReference type="Proteomes" id="UP001596494"/>
    </source>
</evidence>
<dbReference type="Proteomes" id="UP001596494">
    <property type="component" value="Unassembled WGS sequence"/>
</dbReference>
<dbReference type="PROSITE" id="PS51186">
    <property type="entry name" value="GNAT"/>
    <property type="match status" value="1"/>
</dbReference>
<dbReference type="Gene3D" id="3.40.630.30">
    <property type="match status" value="1"/>
</dbReference>
<dbReference type="Pfam" id="PF00583">
    <property type="entry name" value="Acetyltransf_1"/>
    <property type="match status" value="1"/>
</dbReference>
<dbReference type="SUPFAM" id="SSF55729">
    <property type="entry name" value="Acyl-CoA N-acyltransferases (Nat)"/>
    <property type="match status" value="1"/>
</dbReference>
<dbReference type="GO" id="GO:0016746">
    <property type="term" value="F:acyltransferase activity"/>
    <property type="evidence" value="ECO:0007669"/>
    <property type="project" value="UniProtKB-KW"/>
</dbReference>
<name>A0ABW2K9J3_9BACI</name>
<protein>
    <submittedName>
        <fullName evidence="2">GNAT family N-acetyltransferase</fullName>
        <ecNumber evidence="2">2.3.1.-</ecNumber>
    </submittedName>
</protein>
<reference evidence="3" key="1">
    <citation type="journal article" date="2019" name="Int. J. Syst. Evol. Microbiol.">
        <title>The Global Catalogue of Microorganisms (GCM) 10K type strain sequencing project: providing services to taxonomists for standard genome sequencing and annotation.</title>
        <authorList>
            <consortium name="The Broad Institute Genomics Platform"/>
            <consortium name="The Broad Institute Genome Sequencing Center for Infectious Disease"/>
            <person name="Wu L."/>
            <person name="Ma J."/>
        </authorList>
    </citation>
    <scope>NUCLEOTIDE SEQUENCE [LARGE SCALE GENOMIC DNA]</scope>
    <source>
        <strain evidence="3">CCUG 73951</strain>
    </source>
</reference>
<keyword evidence="2" id="KW-0808">Transferase</keyword>
<evidence type="ECO:0000313" key="2">
    <source>
        <dbReference type="EMBL" id="MFC7322784.1"/>
    </source>
</evidence>
<gene>
    <name evidence="2" type="ORF">ACFQMN_18115</name>
</gene>
<dbReference type="RefSeq" id="WP_289215145.1">
    <property type="nucleotide sequence ID" value="NZ_JAPVRC010000002.1"/>
</dbReference>
<dbReference type="EC" id="2.3.1.-" evidence="2"/>
<dbReference type="InterPro" id="IPR000182">
    <property type="entry name" value="GNAT_dom"/>
</dbReference>
<evidence type="ECO:0000259" key="1">
    <source>
        <dbReference type="PROSITE" id="PS51186"/>
    </source>
</evidence>
<proteinExistence type="predicted"/>
<dbReference type="InterPro" id="IPR016181">
    <property type="entry name" value="Acyl_CoA_acyltransferase"/>
</dbReference>
<keyword evidence="2" id="KW-0012">Acyltransferase</keyword>
<dbReference type="CDD" id="cd04301">
    <property type="entry name" value="NAT_SF"/>
    <property type="match status" value="1"/>
</dbReference>